<organism evidence="2">
    <name type="scientific">Manihot esculenta</name>
    <name type="common">Cassava</name>
    <name type="synonym">Jatropha manihot</name>
    <dbReference type="NCBI Taxonomy" id="3983"/>
    <lineage>
        <taxon>Eukaryota</taxon>
        <taxon>Viridiplantae</taxon>
        <taxon>Streptophyta</taxon>
        <taxon>Embryophyta</taxon>
        <taxon>Tracheophyta</taxon>
        <taxon>Spermatophyta</taxon>
        <taxon>Magnoliopsida</taxon>
        <taxon>eudicotyledons</taxon>
        <taxon>Gunneridae</taxon>
        <taxon>Pentapetalae</taxon>
        <taxon>rosids</taxon>
        <taxon>fabids</taxon>
        <taxon>Malpighiales</taxon>
        <taxon>Euphorbiaceae</taxon>
        <taxon>Crotonoideae</taxon>
        <taxon>Manihoteae</taxon>
        <taxon>Manihot</taxon>
    </lineage>
</organism>
<protein>
    <submittedName>
        <fullName evidence="2">Uncharacterized protein</fullName>
    </submittedName>
</protein>
<accession>A0A2C9W7Z2</accession>
<sequence length="100" mass="11746">MAQISRIGWSLIPVSSRLSLVQIKRVRVFWSCNYIYMALRFSFCSFCFSSYLKVLYFTSHVAILNFRLYKGSQRKVSSLCTDLNSEMMKSSLESHYQFRG</sequence>
<dbReference type="AlphaFoldDB" id="A0A2C9W7Z2"/>
<evidence type="ECO:0000313" key="2">
    <source>
        <dbReference type="EMBL" id="OAY54904.1"/>
    </source>
</evidence>
<feature type="transmembrane region" description="Helical" evidence="1">
    <location>
        <begin position="34"/>
        <end position="57"/>
    </location>
</feature>
<evidence type="ECO:0000256" key="1">
    <source>
        <dbReference type="SAM" id="Phobius"/>
    </source>
</evidence>
<gene>
    <name evidence="2" type="ORF">MANES_03G110900</name>
</gene>
<reference evidence="2" key="1">
    <citation type="submission" date="2016-02" db="EMBL/GenBank/DDBJ databases">
        <title>WGS assembly of Manihot esculenta.</title>
        <authorList>
            <person name="Bredeson J.V."/>
            <person name="Prochnik S.E."/>
            <person name="Lyons J.B."/>
            <person name="Schmutz J."/>
            <person name="Grimwood J."/>
            <person name="Vrebalov J."/>
            <person name="Bart R.S."/>
            <person name="Amuge T."/>
            <person name="Ferguson M.E."/>
            <person name="Green R."/>
            <person name="Putnam N."/>
            <person name="Stites J."/>
            <person name="Rounsley S."/>
            <person name="Rokhsar D.S."/>
        </authorList>
    </citation>
    <scope>NUCLEOTIDE SEQUENCE [LARGE SCALE GENOMIC DNA]</scope>
    <source>
        <tissue evidence="2">Leaf</tissue>
    </source>
</reference>
<proteinExistence type="predicted"/>
<keyword evidence="1" id="KW-1133">Transmembrane helix</keyword>
<name>A0A2C9W7Z2_MANES</name>
<keyword evidence="1" id="KW-0472">Membrane</keyword>
<keyword evidence="1" id="KW-0812">Transmembrane</keyword>
<dbReference type="EMBL" id="CM004389">
    <property type="protein sequence ID" value="OAY54904.1"/>
    <property type="molecule type" value="Genomic_DNA"/>
</dbReference>